<dbReference type="KEGG" id="hsr:HSBAA_67020"/>
<evidence type="ECO:0000313" key="2">
    <source>
        <dbReference type="Proteomes" id="UP000320231"/>
    </source>
</evidence>
<accession>A0A455UGJ8</accession>
<sequence length="47" mass="5313">MDIVVLAKRGVQDIDNDTLHRQLHGMWKRLQRDAPTVIAVATSARDT</sequence>
<evidence type="ECO:0000313" key="1">
    <source>
        <dbReference type="EMBL" id="BBI65396.1"/>
    </source>
</evidence>
<dbReference type="AlphaFoldDB" id="A0A455UGJ8"/>
<proteinExistence type="predicted"/>
<gene>
    <name evidence="1" type="ORF">HSBAA_67020</name>
</gene>
<organism evidence="1 2">
    <name type="scientific">Vreelandella sulfidaeris</name>
    <dbReference type="NCBI Taxonomy" id="115553"/>
    <lineage>
        <taxon>Bacteria</taxon>
        <taxon>Pseudomonadati</taxon>
        <taxon>Pseudomonadota</taxon>
        <taxon>Gammaproteobacteria</taxon>
        <taxon>Oceanospirillales</taxon>
        <taxon>Halomonadaceae</taxon>
        <taxon>Vreelandella</taxon>
    </lineage>
</organism>
<dbReference type="Proteomes" id="UP000320231">
    <property type="component" value="Chromosome"/>
</dbReference>
<dbReference type="EMBL" id="AP019514">
    <property type="protein sequence ID" value="BBI65396.1"/>
    <property type="molecule type" value="Genomic_DNA"/>
</dbReference>
<reference evidence="1 2" key="1">
    <citation type="journal article" date="2019" name="Microbiol. Resour. Announc.">
        <title>Complete Genome Sequence of Halomonas sulfidaeris Strain Esulfide1 Isolated from a Metal Sulfide Rock at a Depth of 2,200 Meters, Obtained Using Nanopore Sequencing.</title>
        <authorList>
            <person name="Saito M."/>
            <person name="Nishigata A."/>
            <person name="Galipon J."/>
            <person name="Arakawa K."/>
        </authorList>
    </citation>
    <scope>NUCLEOTIDE SEQUENCE [LARGE SCALE GENOMIC DNA]</scope>
    <source>
        <strain evidence="1 2">ATCC BAA-803</strain>
    </source>
</reference>
<protein>
    <submittedName>
        <fullName evidence="1">Uncharacterized protein</fullName>
    </submittedName>
</protein>
<name>A0A455UGJ8_9GAMM</name>